<feature type="region of interest" description="Disordered" evidence="1">
    <location>
        <begin position="75"/>
        <end position="111"/>
    </location>
</feature>
<gene>
    <name evidence="3" type="ORF">KC19_2G143100</name>
</gene>
<dbReference type="EMBL" id="CM026422">
    <property type="protein sequence ID" value="KAG0587146.1"/>
    <property type="molecule type" value="Genomic_DNA"/>
</dbReference>
<dbReference type="Proteomes" id="UP000822688">
    <property type="component" value="Chromosome 2"/>
</dbReference>
<name>A0A8T0IWC8_CERPU</name>
<evidence type="ECO:0000313" key="3">
    <source>
        <dbReference type="EMBL" id="KAG0587146.1"/>
    </source>
</evidence>
<dbReference type="AlphaFoldDB" id="A0A8T0IWC8"/>
<accession>A0A8T0IWC8</accession>
<feature type="compositionally biased region" description="Polar residues" evidence="1">
    <location>
        <begin position="91"/>
        <end position="109"/>
    </location>
</feature>
<proteinExistence type="predicted"/>
<dbReference type="PANTHER" id="PTHR46137:SF3">
    <property type="entry name" value="OS05G0310600 PROTEIN"/>
    <property type="match status" value="1"/>
</dbReference>
<keyword evidence="4" id="KW-1185">Reference proteome</keyword>
<dbReference type="Gene3D" id="3.90.1720.10">
    <property type="entry name" value="endopeptidase domain like (from Nostoc punctiforme)"/>
    <property type="match status" value="1"/>
</dbReference>
<dbReference type="PANTHER" id="PTHR46137">
    <property type="entry name" value="OS05G0310600 PROTEIN"/>
    <property type="match status" value="1"/>
</dbReference>
<evidence type="ECO:0000313" key="4">
    <source>
        <dbReference type="Proteomes" id="UP000822688"/>
    </source>
</evidence>
<organism evidence="3 4">
    <name type="scientific">Ceratodon purpureus</name>
    <name type="common">Fire moss</name>
    <name type="synonym">Dicranum purpureum</name>
    <dbReference type="NCBI Taxonomy" id="3225"/>
    <lineage>
        <taxon>Eukaryota</taxon>
        <taxon>Viridiplantae</taxon>
        <taxon>Streptophyta</taxon>
        <taxon>Embryophyta</taxon>
        <taxon>Bryophyta</taxon>
        <taxon>Bryophytina</taxon>
        <taxon>Bryopsida</taxon>
        <taxon>Dicranidae</taxon>
        <taxon>Pseudoditrichales</taxon>
        <taxon>Ditrichaceae</taxon>
        <taxon>Ceratodon</taxon>
    </lineage>
</organism>
<evidence type="ECO:0000256" key="1">
    <source>
        <dbReference type="SAM" id="MobiDB-lite"/>
    </source>
</evidence>
<feature type="domain" description="LRAT" evidence="2">
    <location>
        <begin position="311"/>
        <end position="485"/>
    </location>
</feature>
<comment type="caution">
    <text evidence="3">The sequence shown here is derived from an EMBL/GenBank/DDBJ whole genome shotgun (WGS) entry which is preliminary data.</text>
</comment>
<dbReference type="Pfam" id="PF04970">
    <property type="entry name" value="LRAT"/>
    <property type="match status" value="1"/>
</dbReference>
<feature type="compositionally biased region" description="Basic and acidic residues" evidence="1">
    <location>
        <begin position="80"/>
        <end position="90"/>
    </location>
</feature>
<sequence>MAICRITAVFSNGQLLGGFTRTTMPWSFTVQHSSFRSTFVPFSSSTSSCSNKQMIYWRGLCGRQPFCYKGMRSSAVGKPDSSDKKVEKTTENPQVSRENQLLRTNQSSPPGRLARSELIEVWSVKLQFLLDYMKANRGWNRRKQSSFKQIRKIEAPKKNWFDSDFDPVDAIQVIQDKSKVVFVFGKGMVTGLVSTMKNILDGVREEIQRKQKSQEKEKKQKIAVLNHSWMSTEVPTQRLQLVLKEQLAVGETVFYRDHNSANGDGCWYHGIWDGDAVIHVKMPRCNCANCLRKGITYFPQCENIALGKPMFHQGIYDEKGYVYHFADEREKTDCDYEKCEECVARGTRQRRLNLKARGLGPSGVRKSCLSCFSEGARIDLVAKNKEVNLVQRTARLLRILWKISPFSKKAQSNREITKYEANCLQRRENRVTARLWKKIKRPEAEEVVNKAKKFYEDDSFGVYSHLTLGVPHNCESFSYYCKTGVYGSPQVTSALHEISLETRIGNSLREVIVFLMGKRMISKAKEKADSANRRHPELVPSALVPAEVYIERKPL</sequence>
<dbReference type="InterPro" id="IPR007053">
    <property type="entry name" value="LRAT_dom"/>
</dbReference>
<evidence type="ECO:0000259" key="2">
    <source>
        <dbReference type="Pfam" id="PF04970"/>
    </source>
</evidence>
<protein>
    <recommendedName>
        <fullName evidence="2">LRAT domain-containing protein</fullName>
    </recommendedName>
</protein>
<reference evidence="3" key="1">
    <citation type="submission" date="2020-06" db="EMBL/GenBank/DDBJ databases">
        <title>WGS assembly of Ceratodon purpureus strain R40.</title>
        <authorList>
            <person name="Carey S.B."/>
            <person name="Jenkins J."/>
            <person name="Shu S."/>
            <person name="Lovell J.T."/>
            <person name="Sreedasyam A."/>
            <person name="Maumus F."/>
            <person name="Tiley G.P."/>
            <person name="Fernandez-Pozo N."/>
            <person name="Barry K."/>
            <person name="Chen C."/>
            <person name="Wang M."/>
            <person name="Lipzen A."/>
            <person name="Daum C."/>
            <person name="Saski C.A."/>
            <person name="Payton A.C."/>
            <person name="Mcbreen J.C."/>
            <person name="Conrad R.E."/>
            <person name="Kollar L.M."/>
            <person name="Olsson S."/>
            <person name="Huttunen S."/>
            <person name="Landis J.B."/>
            <person name="Wickett N.J."/>
            <person name="Johnson M.G."/>
            <person name="Rensing S.A."/>
            <person name="Grimwood J."/>
            <person name="Schmutz J."/>
            <person name="Mcdaniel S.F."/>
        </authorList>
    </citation>
    <scope>NUCLEOTIDE SEQUENCE</scope>
    <source>
        <strain evidence="3">R40</strain>
    </source>
</reference>